<name>T1F6S0_HELRO</name>
<dbReference type="SUPFAM" id="SSF54928">
    <property type="entry name" value="RNA-binding domain, RBD"/>
    <property type="match status" value="1"/>
</dbReference>
<reference evidence="5" key="3">
    <citation type="submission" date="2015-06" db="UniProtKB">
        <authorList>
            <consortium name="EnsemblMetazoa"/>
        </authorList>
    </citation>
    <scope>IDENTIFICATION</scope>
</reference>
<accession>T1F6S0</accession>
<feature type="region of interest" description="Disordered" evidence="2">
    <location>
        <begin position="122"/>
        <end position="146"/>
    </location>
</feature>
<dbReference type="RefSeq" id="XP_009018253.1">
    <property type="nucleotide sequence ID" value="XM_009020005.1"/>
</dbReference>
<evidence type="ECO:0000313" key="6">
    <source>
        <dbReference type="Proteomes" id="UP000015101"/>
    </source>
</evidence>
<protein>
    <recommendedName>
        <fullName evidence="3">RRM domain-containing protein</fullName>
    </recommendedName>
</protein>
<evidence type="ECO:0000256" key="1">
    <source>
        <dbReference type="PROSITE-ProRule" id="PRU00176"/>
    </source>
</evidence>
<evidence type="ECO:0000256" key="2">
    <source>
        <dbReference type="SAM" id="MobiDB-lite"/>
    </source>
</evidence>
<feature type="domain" description="RRM" evidence="3">
    <location>
        <begin position="17"/>
        <end position="99"/>
    </location>
</feature>
<dbReference type="AlphaFoldDB" id="T1F6S0"/>
<sequence length="173" mass="19517">MAEQPVTEGNEQPQTGYRMWIGNLHPQITEYTFLKLLQSHQINLKKLDFVYHRSGPLKGKSMGFCFLTVPSISDADKLIKHLDGKRLFQQNLVIKPADADAAALRKSQSKKKFQRKGTYALAGYSQSASSSSNSIDTSQMSEAKRRAMIREIEKKLKAMDDDKNDTSVFTKNS</sequence>
<keyword evidence="1" id="KW-0694">RNA-binding</keyword>
<dbReference type="Pfam" id="PF00076">
    <property type="entry name" value="RRM_1"/>
    <property type="match status" value="1"/>
</dbReference>
<dbReference type="PROSITE" id="PS50102">
    <property type="entry name" value="RRM"/>
    <property type="match status" value="1"/>
</dbReference>
<evidence type="ECO:0000313" key="5">
    <source>
        <dbReference type="EnsemblMetazoa" id="HelroP173395"/>
    </source>
</evidence>
<organism evidence="5 6">
    <name type="scientific">Helobdella robusta</name>
    <name type="common">Californian leech</name>
    <dbReference type="NCBI Taxonomy" id="6412"/>
    <lineage>
        <taxon>Eukaryota</taxon>
        <taxon>Metazoa</taxon>
        <taxon>Spiralia</taxon>
        <taxon>Lophotrochozoa</taxon>
        <taxon>Annelida</taxon>
        <taxon>Clitellata</taxon>
        <taxon>Hirudinea</taxon>
        <taxon>Rhynchobdellida</taxon>
        <taxon>Glossiphoniidae</taxon>
        <taxon>Helobdella</taxon>
    </lineage>
</organism>
<dbReference type="InterPro" id="IPR012677">
    <property type="entry name" value="Nucleotide-bd_a/b_plait_sf"/>
</dbReference>
<dbReference type="FunCoup" id="T1F6S0">
    <property type="interactions" value="1361"/>
</dbReference>
<feature type="compositionally biased region" description="Low complexity" evidence="2">
    <location>
        <begin position="125"/>
        <end position="141"/>
    </location>
</feature>
<dbReference type="InterPro" id="IPR035979">
    <property type="entry name" value="RBD_domain_sf"/>
</dbReference>
<dbReference type="CTD" id="20204519"/>
<dbReference type="OrthoDB" id="6730379at2759"/>
<evidence type="ECO:0000259" key="3">
    <source>
        <dbReference type="PROSITE" id="PS50102"/>
    </source>
</evidence>
<dbReference type="GO" id="GO:0003723">
    <property type="term" value="F:RNA binding"/>
    <property type="evidence" value="ECO:0007669"/>
    <property type="project" value="UniProtKB-UniRule"/>
</dbReference>
<dbReference type="EnsemblMetazoa" id="HelroT173395">
    <property type="protein sequence ID" value="HelroP173395"/>
    <property type="gene ID" value="HelroG173395"/>
</dbReference>
<dbReference type="KEGG" id="hro:HELRODRAFT_173395"/>
<reference evidence="6" key="1">
    <citation type="submission" date="2012-12" db="EMBL/GenBank/DDBJ databases">
        <authorList>
            <person name="Hellsten U."/>
            <person name="Grimwood J."/>
            <person name="Chapman J.A."/>
            <person name="Shapiro H."/>
            <person name="Aerts A."/>
            <person name="Otillar R.P."/>
            <person name="Terry A.Y."/>
            <person name="Boore J.L."/>
            <person name="Simakov O."/>
            <person name="Marletaz F."/>
            <person name="Cho S.-J."/>
            <person name="Edsinger-Gonzales E."/>
            <person name="Havlak P."/>
            <person name="Kuo D.-H."/>
            <person name="Larsson T."/>
            <person name="Lv J."/>
            <person name="Arendt D."/>
            <person name="Savage R."/>
            <person name="Osoegawa K."/>
            <person name="de Jong P."/>
            <person name="Lindberg D.R."/>
            <person name="Seaver E.C."/>
            <person name="Weisblat D.A."/>
            <person name="Putnam N.H."/>
            <person name="Grigoriev I.V."/>
            <person name="Rokhsar D.S."/>
        </authorList>
    </citation>
    <scope>NUCLEOTIDE SEQUENCE</scope>
</reference>
<keyword evidence="6" id="KW-1185">Reference proteome</keyword>
<dbReference type="OMA" id="FACGRPL"/>
<dbReference type="EMBL" id="AMQM01004532">
    <property type="status" value="NOT_ANNOTATED_CDS"/>
    <property type="molecule type" value="Genomic_DNA"/>
</dbReference>
<reference evidence="4 6" key="2">
    <citation type="journal article" date="2013" name="Nature">
        <title>Insights into bilaterian evolution from three spiralian genomes.</title>
        <authorList>
            <person name="Simakov O."/>
            <person name="Marletaz F."/>
            <person name="Cho S.J."/>
            <person name="Edsinger-Gonzales E."/>
            <person name="Havlak P."/>
            <person name="Hellsten U."/>
            <person name="Kuo D.H."/>
            <person name="Larsson T."/>
            <person name="Lv J."/>
            <person name="Arendt D."/>
            <person name="Savage R."/>
            <person name="Osoegawa K."/>
            <person name="de Jong P."/>
            <person name="Grimwood J."/>
            <person name="Chapman J.A."/>
            <person name="Shapiro H."/>
            <person name="Aerts A."/>
            <person name="Otillar R.P."/>
            <person name="Terry A.Y."/>
            <person name="Boore J.L."/>
            <person name="Grigoriev I.V."/>
            <person name="Lindberg D.R."/>
            <person name="Seaver E.C."/>
            <person name="Weisblat D.A."/>
            <person name="Putnam N.H."/>
            <person name="Rokhsar D.S."/>
        </authorList>
    </citation>
    <scope>NUCLEOTIDE SEQUENCE</scope>
</reference>
<dbReference type="Proteomes" id="UP000015101">
    <property type="component" value="Unassembled WGS sequence"/>
</dbReference>
<dbReference type="HOGENOM" id="CLU_1549303_0_0_1"/>
<dbReference type="EMBL" id="KB096590">
    <property type="protein sequence ID" value="ESO03696.1"/>
    <property type="molecule type" value="Genomic_DNA"/>
</dbReference>
<dbReference type="SMART" id="SM00360">
    <property type="entry name" value="RRM"/>
    <property type="match status" value="1"/>
</dbReference>
<evidence type="ECO:0000313" key="4">
    <source>
        <dbReference type="EMBL" id="ESO03696.1"/>
    </source>
</evidence>
<dbReference type="InParanoid" id="T1F6S0"/>
<dbReference type="GeneID" id="20204519"/>
<proteinExistence type="predicted"/>
<gene>
    <name evidence="5" type="primary">20204519</name>
    <name evidence="4" type="ORF">HELRODRAFT_173395</name>
</gene>
<dbReference type="STRING" id="6412.T1F6S0"/>
<dbReference type="Gene3D" id="3.30.70.330">
    <property type="match status" value="1"/>
</dbReference>
<dbReference type="InterPro" id="IPR000504">
    <property type="entry name" value="RRM_dom"/>
</dbReference>